<dbReference type="RefSeq" id="WP_167639230.1">
    <property type="nucleotide sequence ID" value="NZ_JAATOP010000014.1"/>
</dbReference>
<dbReference type="SUPFAM" id="SSF52540">
    <property type="entry name" value="P-loop containing nucleoside triphosphate hydrolases"/>
    <property type="match status" value="1"/>
</dbReference>
<reference evidence="1 2" key="1">
    <citation type="submission" date="2020-03" db="EMBL/GenBank/DDBJ databases">
        <title>Bacterial isolates of synthetic phycosphere.</title>
        <authorList>
            <person name="Fu H."/>
            <person name="Moran M.A."/>
        </authorList>
    </citation>
    <scope>NUCLEOTIDE SEQUENCE [LARGE SCALE GENOMIC DNA]</scope>
    <source>
        <strain evidence="1 2">HF1</strain>
    </source>
</reference>
<evidence type="ECO:0000313" key="1">
    <source>
        <dbReference type="EMBL" id="NIY73846.1"/>
    </source>
</evidence>
<sequence>MKVVLYIGHHKAGSTALQDFLARNWKGLAQAGVLYPNVEAHGAAGNMFQLLKGDLPDAALPVHIREPHSALAYRMIADVSQRPIPKQFQGLPATRQMLRAIRTQVDLLEPNTVILCSEAFANFGQVNPELVDRLVQPFEGAEFQIYCALRRPDEYVTSWHGQRLKVGEKATPLSAGGLKDYFGGIHFDYRQVVEAWIDRVPNAKISIRNYADVLGAGGSAEDFMGQTSLAMPDPMIPARRANESLPLAAYPIMEKAVHKLEQPAIFKLSRYLQNHGAKLTDVNNRDVEVLGTAQRQKLWDEFVPVSDYLRKYAATGTEFFPDIDKVKEARPVPADEAAAALVKAIDVSKLQNEQAADFVRDLAGR</sequence>
<comment type="caution">
    <text evidence="1">The sequence shown here is derived from an EMBL/GenBank/DDBJ whole genome shotgun (WGS) entry which is preliminary data.</text>
</comment>
<proteinExistence type="predicted"/>
<name>A0ABX0W311_9RHOB</name>
<accession>A0ABX0W311</accession>
<dbReference type="Proteomes" id="UP000709466">
    <property type="component" value="Unassembled WGS sequence"/>
</dbReference>
<keyword evidence="2" id="KW-1185">Reference proteome</keyword>
<evidence type="ECO:0008006" key="3">
    <source>
        <dbReference type="Google" id="ProtNLM"/>
    </source>
</evidence>
<dbReference type="InterPro" id="IPR027417">
    <property type="entry name" value="P-loop_NTPase"/>
</dbReference>
<organism evidence="1 2">
    <name type="scientific">Marivivens donghaensis</name>
    <dbReference type="NCBI Taxonomy" id="1699413"/>
    <lineage>
        <taxon>Bacteria</taxon>
        <taxon>Pseudomonadati</taxon>
        <taxon>Pseudomonadota</taxon>
        <taxon>Alphaproteobacteria</taxon>
        <taxon>Rhodobacterales</taxon>
        <taxon>Paracoccaceae</taxon>
        <taxon>Marivivens group</taxon>
        <taxon>Marivivens</taxon>
    </lineage>
</organism>
<protein>
    <recommendedName>
        <fullName evidence="3">Sulfotransferase family protein</fullName>
    </recommendedName>
</protein>
<evidence type="ECO:0000313" key="2">
    <source>
        <dbReference type="Proteomes" id="UP000709466"/>
    </source>
</evidence>
<dbReference type="EMBL" id="JAATOP010000014">
    <property type="protein sequence ID" value="NIY73846.1"/>
    <property type="molecule type" value="Genomic_DNA"/>
</dbReference>
<gene>
    <name evidence="1" type="ORF">HCZ30_15555</name>
</gene>